<accession>A0A3G1KYU0</accession>
<reference evidence="2 3" key="1">
    <citation type="submission" date="2016-10" db="EMBL/GenBank/DDBJ databases">
        <title>Complete Genome Sequence of Peptococcaceae strain DCMF.</title>
        <authorList>
            <person name="Edwards R.J."/>
            <person name="Holland S.I."/>
            <person name="Deshpande N.P."/>
            <person name="Wong Y.K."/>
            <person name="Ertan H."/>
            <person name="Manefield M."/>
            <person name="Russell T.L."/>
            <person name="Lee M.J."/>
        </authorList>
    </citation>
    <scope>NUCLEOTIDE SEQUENCE [LARGE SCALE GENOMIC DNA]</scope>
    <source>
        <strain evidence="2 3">DCMF</strain>
    </source>
</reference>
<dbReference type="SUPFAM" id="SSF159713">
    <property type="entry name" value="Dhaf3308-like"/>
    <property type="match status" value="1"/>
</dbReference>
<dbReference type="Gene3D" id="3.40.50.11590">
    <property type="match status" value="1"/>
</dbReference>
<feature type="domain" description="Putative heavy-metal chelation" evidence="1">
    <location>
        <begin position="136"/>
        <end position="214"/>
    </location>
</feature>
<dbReference type="RefSeq" id="WP_148136907.1">
    <property type="nucleotide sequence ID" value="NZ_CP017634.1"/>
</dbReference>
<dbReference type="OrthoDB" id="3596at2"/>
<protein>
    <recommendedName>
        <fullName evidence="1">Putative heavy-metal chelation domain-containing protein</fullName>
    </recommendedName>
</protein>
<dbReference type="AlphaFoldDB" id="A0A3G1KYU0"/>
<dbReference type="InterPro" id="IPR007161">
    <property type="entry name" value="DUF364"/>
</dbReference>
<evidence type="ECO:0000313" key="2">
    <source>
        <dbReference type="EMBL" id="ATW27537.1"/>
    </source>
</evidence>
<name>A0A3G1KYU0_FORW1</name>
<dbReference type="KEGG" id="fwa:DCMF_24760"/>
<organism evidence="2 3">
    <name type="scientific">Formimonas warabiya</name>
    <dbReference type="NCBI Taxonomy" id="1761012"/>
    <lineage>
        <taxon>Bacteria</taxon>
        <taxon>Bacillati</taxon>
        <taxon>Bacillota</taxon>
        <taxon>Clostridia</taxon>
        <taxon>Eubacteriales</taxon>
        <taxon>Peptococcaceae</taxon>
        <taxon>Candidatus Formimonas</taxon>
    </lineage>
</organism>
<dbReference type="Proteomes" id="UP000323521">
    <property type="component" value="Chromosome"/>
</dbReference>
<evidence type="ECO:0000313" key="3">
    <source>
        <dbReference type="Proteomes" id="UP000323521"/>
    </source>
</evidence>
<gene>
    <name evidence="2" type="ORF">DCMF_24760</name>
</gene>
<keyword evidence="3" id="KW-1185">Reference proteome</keyword>
<proteinExistence type="predicted"/>
<dbReference type="EMBL" id="CP017634">
    <property type="protein sequence ID" value="ATW27537.1"/>
    <property type="molecule type" value="Genomic_DNA"/>
</dbReference>
<dbReference type="Pfam" id="PF04016">
    <property type="entry name" value="DUF364"/>
    <property type="match status" value="1"/>
</dbReference>
<sequence length="242" mass="27013">MKFYTELKDKMAQLVEKHDLSQKEITIRTAALTPEEAIGVTGRKDFPLLKGKEILMNAYFKDSVGQAFTDQPSIFTGSIEQLMELDLSSNNNRALFIASANAILKHLGLIDKTVHCKNEEPEMCARQIREWLKEKYGGRKIALVGFQPAILDHVRQDFQLRILDLNNQNIGQVKYGVLIEDGEKSLSDVLSWADVVLATGSTVTNGTILNFMDQGKEVFFYGTTIAGAAYLKGLNRLCFCAS</sequence>
<evidence type="ECO:0000259" key="1">
    <source>
        <dbReference type="Pfam" id="PF04016"/>
    </source>
</evidence>